<proteinExistence type="predicted"/>
<feature type="domain" description="Glycosyltransferase subfamily 4-like N-terminal" evidence="5">
    <location>
        <begin position="77"/>
        <end position="239"/>
    </location>
</feature>
<dbReference type="GO" id="GO:0016757">
    <property type="term" value="F:glycosyltransferase activity"/>
    <property type="evidence" value="ECO:0007669"/>
    <property type="project" value="UniProtKB-KW"/>
</dbReference>
<keyword evidence="1" id="KW-0328">Glycosyltransferase</keyword>
<dbReference type="InterPro" id="IPR050194">
    <property type="entry name" value="Glycosyltransferase_grp1"/>
</dbReference>
<dbReference type="PANTHER" id="PTHR45947:SF3">
    <property type="entry name" value="SULFOQUINOVOSYL TRANSFERASE SQD2"/>
    <property type="match status" value="1"/>
</dbReference>
<dbReference type="PANTHER" id="PTHR45947">
    <property type="entry name" value="SULFOQUINOVOSYL TRANSFERASE SQD2"/>
    <property type="match status" value="1"/>
</dbReference>
<dbReference type="GO" id="GO:1901137">
    <property type="term" value="P:carbohydrate derivative biosynthetic process"/>
    <property type="evidence" value="ECO:0007669"/>
    <property type="project" value="UniProtKB-ARBA"/>
</dbReference>
<evidence type="ECO:0000313" key="7">
    <source>
        <dbReference type="Proteomes" id="UP000198981"/>
    </source>
</evidence>
<evidence type="ECO:0000256" key="3">
    <source>
        <dbReference type="SAM" id="MobiDB-lite"/>
    </source>
</evidence>
<dbReference type="Gene3D" id="3.40.50.2000">
    <property type="entry name" value="Glycogen Phosphorylase B"/>
    <property type="match status" value="2"/>
</dbReference>
<evidence type="ECO:0000313" key="6">
    <source>
        <dbReference type="EMBL" id="SCX45838.1"/>
    </source>
</evidence>
<evidence type="ECO:0000256" key="2">
    <source>
        <dbReference type="ARBA" id="ARBA00022679"/>
    </source>
</evidence>
<keyword evidence="7" id="KW-1185">Reference proteome</keyword>
<dbReference type="STRING" id="1960309.SAMN03159343_1681"/>
<dbReference type="EMBL" id="FMUH01000002">
    <property type="protein sequence ID" value="SCX45838.1"/>
    <property type="molecule type" value="Genomic_DNA"/>
</dbReference>
<dbReference type="AlphaFoldDB" id="A0A1G4XYX6"/>
<dbReference type="InterPro" id="IPR028098">
    <property type="entry name" value="Glyco_trans_4-like_N"/>
</dbReference>
<evidence type="ECO:0000256" key="1">
    <source>
        <dbReference type="ARBA" id="ARBA00022676"/>
    </source>
</evidence>
<dbReference type="SUPFAM" id="SSF53756">
    <property type="entry name" value="UDP-Glycosyltransferase/glycogen phosphorylase"/>
    <property type="match status" value="1"/>
</dbReference>
<evidence type="ECO:0000259" key="5">
    <source>
        <dbReference type="Pfam" id="PF13439"/>
    </source>
</evidence>
<feature type="region of interest" description="Disordered" evidence="3">
    <location>
        <begin position="1"/>
        <end position="51"/>
    </location>
</feature>
<keyword evidence="2 6" id="KW-0808">Transferase</keyword>
<dbReference type="Pfam" id="PF00534">
    <property type="entry name" value="Glycos_transf_1"/>
    <property type="match status" value="1"/>
</dbReference>
<reference evidence="7" key="1">
    <citation type="submission" date="2016-10" db="EMBL/GenBank/DDBJ databases">
        <authorList>
            <person name="Varghese N."/>
            <person name="Submissions S."/>
        </authorList>
    </citation>
    <scope>NUCLEOTIDE SEQUENCE [LARGE SCALE GENOMIC DNA]</scope>
    <source>
        <strain evidence="7">DSM 45722</strain>
    </source>
</reference>
<dbReference type="Pfam" id="PF13439">
    <property type="entry name" value="Glyco_transf_4"/>
    <property type="match status" value="1"/>
</dbReference>
<organism evidence="6 7">
    <name type="scientific">Klenkia marina</name>
    <dbReference type="NCBI Taxonomy" id="1960309"/>
    <lineage>
        <taxon>Bacteria</taxon>
        <taxon>Bacillati</taxon>
        <taxon>Actinomycetota</taxon>
        <taxon>Actinomycetes</taxon>
        <taxon>Geodermatophilales</taxon>
        <taxon>Geodermatophilaceae</taxon>
        <taxon>Klenkia</taxon>
    </lineage>
</organism>
<dbReference type="Proteomes" id="UP000198981">
    <property type="component" value="Unassembled WGS sequence"/>
</dbReference>
<gene>
    <name evidence="6" type="ORF">SAMN03159343_1681</name>
</gene>
<sequence>MPENTAPPNRTHAAPAPRRGRLRAVPSRTDAVRSDAVRPDGSRPDGVRPDHVLDTGRRLRIALIASSRFPIAEPFAGGLESHVWQLTRSLAARGHDVTLFAAPGSDPDLPVERLPVRRVEISPAARADVSMAPEVFLEDHHAYLALMLELTGRRALDFDLVHNHALHYLPLAMAPALQVPMVSTLHCPPTPWMESALQSGGPTPVHLVAVSEHTAAAWRSSRGVRQQVGVVPNGVDLSRWVAGPGGGPLIWSGRIVPEKGTHLAVQAALAAGRELQIAGPVVDREYFDRTIAPFLGRGVTHLGHLDHPELARAVGRASVALVTPCWDEPFGLVVAEALACGTPVVAFSRGGIPEVLTPACGRLVPPGDVAALAAAIPEAEQLSRADARERARAHCSVETMVDRYERVYGSLAAAAVATA</sequence>
<name>A0A1G4XYX6_9ACTN</name>
<dbReference type="InterPro" id="IPR001296">
    <property type="entry name" value="Glyco_trans_1"/>
</dbReference>
<evidence type="ECO:0000259" key="4">
    <source>
        <dbReference type="Pfam" id="PF00534"/>
    </source>
</evidence>
<protein>
    <submittedName>
        <fullName evidence="6">Glycosyltransferase involved in cell wall bisynthesis</fullName>
    </submittedName>
</protein>
<feature type="compositionally biased region" description="Basic and acidic residues" evidence="3">
    <location>
        <begin position="30"/>
        <end position="51"/>
    </location>
</feature>
<feature type="domain" description="Glycosyl transferase family 1" evidence="4">
    <location>
        <begin position="250"/>
        <end position="392"/>
    </location>
</feature>
<accession>A0A1G4XYX6</accession>
<dbReference type="RefSeq" id="WP_207798375.1">
    <property type="nucleotide sequence ID" value="NZ_FMUH01000002.1"/>
</dbReference>